<dbReference type="KEGG" id="mnt:21398384"/>
<dbReference type="InterPro" id="IPR005011">
    <property type="entry name" value="SNU66/SART1"/>
</dbReference>
<evidence type="ECO:0000256" key="4">
    <source>
        <dbReference type="SAM" id="MobiDB-lite"/>
    </source>
</evidence>
<evidence type="ECO:0000313" key="6">
    <source>
        <dbReference type="Proteomes" id="UP000030645"/>
    </source>
</evidence>
<keyword evidence="6" id="KW-1185">Reference proteome</keyword>
<feature type="region of interest" description="Disordered" evidence="4">
    <location>
        <begin position="775"/>
        <end position="809"/>
    </location>
</feature>
<feature type="region of interest" description="Disordered" evidence="4">
    <location>
        <begin position="536"/>
        <end position="566"/>
    </location>
</feature>
<dbReference type="GO" id="GO:0046540">
    <property type="term" value="C:U4/U6 x U5 tri-snRNP complex"/>
    <property type="evidence" value="ECO:0007669"/>
    <property type="project" value="TreeGrafter"/>
</dbReference>
<feature type="compositionally biased region" description="Basic and acidic residues" evidence="4">
    <location>
        <begin position="693"/>
        <end position="702"/>
    </location>
</feature>
<dbReference type="Pfam" id="PF03343">
    <property type="entry name" value="SART-1"/>
    <property type="match status" value="1"/>
</dbReference>
<evidence type="ECO:0008006" key="7">
    <source>
        <dbReference type="Google" id="ProtNLM"/>
    </source>
</evidence>
<feature type="compositionally biased region" description="Basic and acidic residues" evidence="4">
    <location>
        <begin position="33"/>
        <end position="259"/>
    </location>
</feature>
<evidence type="ECO:0000313" key="5">
    <source>
        <dbReference type="EMBL" id="EXB93293.1"/>
    </source>
</evidence>
<feature type="compositionally biased region" description="Basic and acidic residues" evidence="4">
    <location>
        <begin position="709"/>
        <end position="721"/>
    </location>
</feature>
<feature type="region of interest" description="Disordered" evidence="4">
    <location>
        <begin position="1"/>
        <end position="285"/>
    </location>
</feature>
<feature type="region of interest" description="Disordered" evidence="4">
    <location>
        <begin position="674"/>
        <end position="730"/>
    </location>
</feature>
<evidence type="ECO:0000256" key="2">
    <source>
        <dbReference type="ARBA" id="ARBA00006076"/>
    </source>
</evidence>
<evidence type="ECO:0000256" key="3">
    <source>
        <dbReference type="ARBA" id="ARBA00023242"/>
    </source>
</evidence>
<comment type="similarity">
    <text evidence="2">Belongs to the SNU66/SART1 family.</text>
</comment>
<dbReference type="GO" id="GO:0045292">
    <property type="term" value="P:mRNA cis splicing, via spliceosome"/>
    <property type="evidence" value="ECO:0007669"/>
    <property type="project" value="TreeGrafter"/>
</dbReference>
<feature type="compositionally biased region" description="Basic and acidic residues" evidence="4">
    <location>
        <begin position="1"/>
        <end position="26"/>
    </location>
</feature>
<dbReference type="eggNOG" id="KOG2217">
    <property type="taxonomic scope" value="Eukaryota"/>
</dbReference>
<feature type="compositionally biased region" description="Basic and acidic residues" evidence="4">
    <location>
        <begin position="542"/>
        <end position="564"/>
    </location>
</feature>
<dbReference type="STRING" id="981085.W9RQZ6"/>
<gene>
    <name evidence="5" type="ORF">L484_015280</name>
</gene>
<feature type="compositionally biased region" description="Polar residues" evidence="4">
    <location>
        <begin position="866"/>
        <end position="876"/>
    </location>
</feature>
<dbReference type="GO" id="GO:0000481">
    <property type="term" value="P:maturation of 5S rRNA"/>
    <property type="evidence" value="ECO:0007669"/>
    <property type="project" value="TreeGrafter"/>
</dbReference>
<accession>W9RQZ6</accession>
<feature type="region of interest" description="Disordered" evidence="4">
    <location>
        <begin position="860"/>
        <end position="952"/>
    </location>
</feature>
<organism evidence="5 6">
    <name type="scientific">Morus notabilis</name>
    <dbReference type="NCBI Taxonomy" id="981085"/>
    <lineage>
        <taxon>Eukaryota</taxon>
        <taxon>Viridiplantae</taxon>
        <taxon>Streptophyta</taxon>
        <taxon>Embryophyta</taxon>
        <taxon>Tracheophyta</taxon>
        <taxon>Spermatophyta</taxon>
        <taxon>Magnoliopsida</taxon>
        <taxon>eudicotyledons</taxon>
        <taxon>Gunneridae</taxon>
        <taxon>Pentapetalae</taxon>
        <taxon>rosids</taxon>
        <taxon>fabids</taxon>
        <taxon>Rosales</taxon>
        <taxon>Moraceae</taxon>
        <taxon>Moreae</taxon>
        <taxon>Morus</taxon>
    </lineage>
</organism>
<keyword evidence="3" id="KW-0539">Nucleus</keyword>
<dbReference type="AlphaFoldDB" id="W9RQZ6"/>
<dbReference type="PANTHER" id="PTHR14152:SF5">
    <property type="entry name" value="U4_U6.U5 TRI-SNRNP-ASSOCIATED PROTEIN 1"/>
    <property type="match status" value="1"/>
</dbReference>
<feature type="compositionally biased region" description="Acidic residues" evidence="4">
    <location>
        <begin position="683"/>
        <end position="692"/>
    </location>
</feature>
<evidence type="ECO:0000256" key="1">
    <source>
        <dbReference type="ARBA" id="ARBA00004123"/>
    </source>
</evidence>
<feature type="compositionally biased region" description="Basic and acidic residues" evidence="4">
    <location>
        <begin position="925"/>
        <end position="940"/>
    </location>
</feature>
<dbReference type="EMBL" id="KE345064">
    <property type="protein sequence ID" value="EXB93293.1"/>
    <property type="molecule type" value="Genomic_DNA"/>
</dbReference>
<proteinExistence type="inferred from homology"/>
<comment type="subcellular location">
    <subcellularLocation>
        <location evidence="1">Nucleus</location>
    </subcellularLocation>
</comment>
<dbReference type="PANTHER" id="PTHR14152">
    <property type="entry name" value="SQUAMOUS CELL CARCINOMA ANTIGEN RECOGNISED BY CYTOTOXIC T LYMPHOCYTES"/>
    <property type="match status" value="1"/>
</dbReference>
<dbReference type="Proteomes" id="UP000030645">
    <property type="component" value="Unassembled WGS sequence"/>
</dbReference>
<name>W9RQZ6_9ROSA</name>
<dbReference type="OrthoDB" id="5583at2759"/>
<protein>
    <recommendedName>
        <fullName evidence="7">SART-1 family protein DOT2</fullName>
    </recommendedName>
</protein>
<sequence length="952" mass="110788">MDMEWSESRYEQREERDDRDESPNHIKDRKKSSRGEEKDHRSKERERSKRSSDDVLMERVKEARDVEKERGFARERRKDDRDERDKRKDDRDERDKDRSRESKVREKDHDREKNREKERERDRDRKDRVKEKDREKERDVEKDSDRGRDKERGKEKNNDRDKEREKERDKGREKDREREREKHRDREKGRENYKDTDKEKEKAKEKIKEKEREADQDKEKSRDRVSKKSVEEDYELGKDGGRDDKTKLDDDNKKDREAKQGNVSQYIDGEQITHDISHKAHLTTTELEKRILKMKQERSKKKTEDVPEVLAWVNKSRKLEEKKNDEKEKALQLSKIFEEQDNIVQEDSEDEETTTQHYNLAGVKVLHGIDKVMEGGAVVLTLKDQNILADGDINLEIDMLENVEIGEQKRRDEAYKAAKKKVGIYVDKFNDDPNSERKMLPQYDDPSTDVGVTIDERGRITSEAEKKLEELRRRLQGASTNSRFEDLSFPGKVSSDYYTSEEMMQFKKPKKKKSLRKKDKLDIDALEAEAVSAGLGVGDLGSRNDPKRQVIREEQDRAEAERRNNAYKTAFAKADEASKSLRLEQTLPVKLEEEENLVFADDDEDFHKAVERARKIAVKKEDKETPSGPEAVALLAATIANSQPADEQNPSGESQENKVVFTEMEEFVWGLQLEEEAQKPDNEDVFMDEDEEPKAYNEEIKNEPGGWTEVKETNNDEHPSKEEEEEIVPDGIIHEVAVGKGLSGALKLLKERGTLKESIDWGGRNMDKKKSKLVGIVDDDEPGQQVHPKKDGTRTSSSSYSKETRASKVYEEKDIRIERTDEFGRILTPKEAFRIISHKFHGKGPGKMKQEKRMKQYQEELKLKQMKSSDTPSQSVERMREAQAQLKTPYLVLSGHVKPGQTSDPRSGFATVEKDPPGGLTPMLGDRKVEHFLGIKRKPEPANSGRPKKPKS</sequence>
<reference evidence="6" key="1">
    <citation type="submission" date="2013-01" db="EMBL/GenBank/DDBJ databases">
        <title>Draft Genome Sequence of a Mulberry Tree, Morus notabilis C.K. Schneid.</title>
        <authorList>
            <person name="He N."/>
            <person name="Zhao S."/>
        </authorList>
    </citation>
    <scope>NUCLEOTIDE SEQUENCE</scope>
</reference>